<dbReference type="SUPFAM" id="SSF56672">
    <property type="entry name" value="DNA/RNA polymerases"/>
    <property type="match status" value="1"/>
</dbReference>
<dbReference type="Pfam" id="PF05919">
    <property type="entry name" value="Mitovir_RNA_pol"/>
    <property type="match status" value="1"/>
</dbReference>
<protein>
    <submittedName>
        <fullName evidence="5">Polyprotein</fullName>
    </submittedName>
</protein>
<name>A0A1B4Z142_9VIRU</name>
<keyword evidence="2" id="KW-0808">Transferase</keyword>
<reference evidence="5" key="1">
    <citation type="journal article" date="2016" name="Arch. Virol.">
        <title>Genome sequence of a novel victorivirus identified in the phytopathogenic fungus Alternaria arborescens.</title>
        <authorList>
            <person name="Komatsu K."/>
            <person name="Katayama Y."/>
            <person name="Omatsu T."/>
            <person name="Mizutani T."/>
            <person name="Fukuhara T."/>
            <person name="Kodama M."/>
            <person name="Arie T."/>
            <person name="Teraoka T."/>
            <person name="Moriyama H."/>
        </authorList>
    </citation>
    <scope>NUCLEOTIDE SEQUENCE [LARGE SCALE GENOMIC DNA]</scope>
</reference>
<dbReference type="InterPro" id="IPR043502">
    <property type="entry name" value="DNA/RNA_pol_sf"/>
</dbReference>
<dbReference type="InterPro" id="IPR000477">
    <property type="entry name" value="RT_dom"/>
</dbReference>
<gene>
    <name evidence="5" type="primary">RdRp</name>
</gene>
<dbReference type="PANTHER" id="PTHR34456:SF9">
    <property type="entry name" value="MITOVIRUS RNA-DEPENDENT RNA POLYMERASE"/>
    <property type="match status" value="1"/>
</dbReference>
<accession>A0A1B4Z142</accession>
<evidence type="ECO:0000256" key="3">
    <source>
        <dbReference type="ARBA" id="ARBA00022695"/>
    </source>
</evidence>
<dbReference type="GeneID" id="28480550"/>
<dbReference type="RefSeq" id="YP_009270635.1">
    <property type="nucleotide sequence ID" value="NC_030747.1"/>
</dbReference>
<evidence type="ECO:0000256" key="1">
    <source>
        <dbReference type="ARBA" id="ARBA00022484"/>
    </source>
</evidence>
<proteinExistence type="predicted"/>
<evidence type="ECO:0000313" key="6">
    <source>
        <dbReference type="Proteomes" id="UP000203175"/>
    </source>
</evidence>
<dbReference type="InterPro" id="IPR008686">
    <property type="entry name" value="RNA_pol_mitovir"/>
</dbReference>
<dbReference type="EMBL" id="LC145036">
    <property type="protein sequence ID" value="BAV53122.1"/>
    <property type="molecule type" value="Genomic_RNA"/>
</dbReference>
<dbReference type="KEGG" id="vg:28480550"/>
<dbReference type="Proteomes" id="UP000203175">
    <property type="component" value="Segment"/>
</dbReference>
<dbReference type="PROSITE" id="PS50878">
    <property type="entry name" value="RT_POL"/>
    <property type="match status" value="1"/>
</dbReference>
<evidence type="ECO:0000256" key="2">
    <source>
        <dbReference type="ARBA" id="ARBA00022679"/>
    </source>
</evidence>
<evidence type="ECO:0000313" key="5">
    <source>
        <dbReference type="EMBL" id="BAV53122.1"/>
    </source>
</evidence>
<keyword evidence="6" id="KW-1185">Reference proteome</keyword>
<dbReference type="PANTHER" id="PTHR34456">
    <property type="entry name" value="MITOVIRUS RNA-DEPENDENT RNA POLYMERASE"/>
    <property type="match status" value="1"/>
</dbReference>
<evidence type="ECO:0000259" key="4">
    <source>
        <dbReference type="PROSITE" id="PS50878"/>
    </source>
</evidence>
<dbReference type="GO" id="GO:0003968">
    <property type="term" value="F:RNA-directed RNA polymerase activity"/>
    <property type="evidence" value="ECO:0007669"/>
    <property type="project" value="UniProtKB-KW"/>
</dbReference>
<keyword evidence="3" id="KW-0548">Nucleotidyltransferase</keyword>
<keyword evidence="1" id="KW-0696">RNA-directed RNA polymerase</keyword>
<feature type="domain" description="Reverse transcriptase" evidence="4">
    <location>
        <begin position="210"/>
        <end position="434"/>
    </location>
</feature>
<organism evidence="5">
    <name type="scientific">Alternaria arborescens mitovirus 1</name>
    <dbReference type="NCBI Taxonomy" id="1826822"/>
    <lineage>
        <taxon>Viruses</taxon>
        <taxon>Riboviria</taxon>
        <taxon>Orthornavirae</taxon>
        <taxon>Lenarviricota</taxon>
        <taxon>Howeltoviricetes</taxon>
        <taxon>Cryppavirales</taxon>
        <taxon>Mitoviridae</taxon>
        <taxon>Unuamitovirus</taxon>
        <taxon>Unuamitovirus alar1</taxon>
    </lineage>
</organism>
<sequence>MKKQLYNITVKLCSIVFPTINTLDYLNPYFKLLNRLLNTQGLLKTVKYLKQCRLHCTRYMCGSPLLFNKLKIGLDTDGWPKRLDFLKPLAKGSLEQRKFLMTILCLSRTLKAEGKEKLKIKPDYDSITKPGRIIKTIPTGFIKEFVSNYNLKMEKPKFEINNIYLSNKAGPNGKATKTAYSSLLSYSYDLMASLFKITDQSGIDYFQSQYNYAWEKNFPSQKLGKLSFIYDPECKLRIVAIVDYYTQLFLKPIHEKIMKKLQNLPCDRTYTQSPLNEWKDDGNMFWSIDLSSATDRFPISLQRRLLEIAISKEVADGWSFILSDRKFETPEGNLVQYRTGQPMGSYSSWAAFTLTHHLVLHWCAKLNGIDNFSDYIILGDDIVIKNDKVARTYIKWMDYLGVELSDSKTHVSKDTYEFAKRWFCKGKEFTGLPMNGIVENIENPFIVMVNLYDFYKVKGNYLGSTKNLPCILSSLYKGLSLKLSKKFNNSRFKMKIYTFHKSLDYSFGYLTYDSLRELLCLNIKNEQFMIPDEQLIHNTYDDVVAQGMGGSVKNSMTSLNNLASKVIENKTIYNLEDPNELRNYPIFKGIVNYINNYKDSVSKWDVNHLNYRQKSKELLMLNIDNVFGKERNKTLELLNTGKIFSLGFKKINETDEIMYGSSIGESTYSYNLDLFNLIQNNYSIDLKKLKELDEGTYKEPVKQTPASAYDAYANFFN</sequence>